<dbReference type="InterPro" id="IPR004134">
    <property type="entry name" value="Peptidase_C1B"/>
</dbReference>
<dbReference type="FunFam" id="3.90.70.10:FF:000021">
    <property type="entry name" value="Bleomycin hydrolase"/>
    <property type="match status" value="1"/>
</dbReference>
<evidence type="ECO:0000256" key="3">
    <source>
        <dbReference type="ARBA" id="ARBA00022670"/>
    </source>
</evidence>
<dbReference type="SUPFAM" id="SSF54001">
    <property type="entry name" value="Cysteine proteinases"/>
    <property type="match status" value="1"/>
</dbReference>
<evidence type="ECO:0000313" key="12">
    <source>
        <dbReference type="Proteomes" id="UP000266861"/>
    </source>
</evidence>
<evidence type="ECO:0000256" key="7">
    <source>
        <dbReference type="ARBA" id="ARBA00026080"/>
    </source>
</evidence>
<sequence>MGQKNSRSSKFHEKRRVKNFERNETKKGNNELIKITGKGDYYTATSANLGSELLDKFSQKFVGDPKNRLASNAISGNDMTKVLLNRSITIDNIHVFSEKIELEGKATNQRSSGRCWLFAATNVLRLIVMKKYKLKDFELSQSYLFFYDKLEKSNFFLENMIELSDLEIDSRLIQYLVHEPVTDGGQWDMVVNLLEKYGVVPKSVYTESFNSSNSSKLNWLVIAKLQEFAYKLRELHSAGNSIVMLRTVKAKMMEEIYRILAISLGEPPKEFDWSFLDKDGKFREYKGLTAKKFYQDFVNYEAKETLSLVNDPRNEYFKLYTVEYLGNVQGGLPIRYVNIPINEMKNLAIQALRSGKPVWFGADVGKHSNSELGILDNRIYDYELGFNTKFHMTKAQRLQYGQSSMTHAMVFTGVHLEDGEPIRWRVENSWGEDLGEKGYFVMNDDWFSDWVYQIVLEKKDVPKEYVAILDQKPNVLSAWDPMGSLAI</sequence>
<dbReference type="OrthoDB" id="2666448at2759"/>
<dbReference type="EMBL" id="PQFF01000149">
    <property type="protein sequence ID" value="RHZ78684.1"/>
    <property type="molecule type" value="Genomic_DNA"/>
</dbReference>
<comment type="caution">
    <text evidence="11">The sequence shown here is derived from an EMBL/GenBank/DDBJ whole genome shotgun (WGS) entry which is preliminary data.</text>
</comment>
<keyword evidence="8" id="KW-0496">Mitochondrion</keyword>
<dbReference type="GO" id="GO:0043418">
    <property type="term" value="P:homocysteine catabolic process"/>
    <property type="evidence" value="ECO:0007669"/>
    <property type="project" value="TreeGrafter"/>
</dbReference>
<proteinExistence type="inferred from homology"/>
<dbReference type="Proteomes" id="UP000266861">
    <property type="component" value="Unassembled WGS sequence"/>
</dbReference>
<evidence type="ECO:0000256" key="2">
    <source>
        <dbReference type="ARBA" id="ARBA00022490"/>
    </source>
</evidence>
<evidence type="ECO:0000313" key="11">
    <source>
        <dbReference type="EMBL" id="RHZ78684.1"/>
    </source>
</evidence>
<evidence type="ECO:0000256" key="6">
    <source>
        <dbReference type="ARBA" id="ARBA00025347"/>
    </source>
</evidence>
<evidence type="ECO:0000256" key="1">
    <source>
        <dbReference type="ARBA" id="ARBA00000423"/>
    </source>
</evidence>
<keyword evidence="4 8" id="KW-0378">Hydrolase</keyword>
<comment type="subcellular location">
    <subcellularLocation>
        <location evidence="8">Mitochondrion</location>
    </subcellularLocation>
    <subcellularLocation>
        <location evidence="8">Cytoplasm</location>
    </subcellularLocation>
</comment>
<organism evidence="11 12">
    <name type="scientific">Diversispora epigaea</name>
    <dbReference type="NCBI Taxonomy" id="1348612"/>
    <lineage>
        <taxon>Eukaryota</taxon>
        <taxon>Fungi</taxon>
        <taxon>Fungi incertae sedis</taxon>
        <taxon>Mucoromycota</taxon>
        <taxon>Glomeromycotina</taxon>
        <taxon>Glomeromycetes</taxon>
        <taxon>Diversisporales</taxon>
        <taxon>Diversisporaceae</taxon>
        <taxon>Diversispora</taxon>
    </lineage>
</organism>
<evidence type="ECO:0000256" key="10">
    <source>
        <dbReference type="SAM" id="MobiDB-lite"/>
    </source>
</evidence>
<dbReference type="STRING" id="1348612.A0A397J080"/>
<comment type="function">
    <text evidence="6">The normal physiological role of the enzyme is unknown, but it is not essential for the viability of yeast cells. Has aminopeptidase activity, shortening substrate peptides sequentially by 1 amino acid. Has bleomycin hydrolase activity, which can protect the cell from the toxic effects of bleomycin. Has homocysteine-thiolactonase activity, protecting the cell against homocysteine toxicity. Acts as a repressor in the GAL4 regulatory system, but this does not require either the peptidase or nucleic acid-binding activities.</text>
</comment>
<feature type="active site" evidence="9">
    <location>
        <position position="428"/>
    </location>
</feature>
<keyword evidence="3 8" id="KW-0645">Protease</keyword>
<accession>A0A397J080</accession>
<dbReference type="PANTHER" id="PTHR10363:SF2">
    <property type="entry name" value="BLEOMYCIN HYDROLASE"/>
    <property type="match status" value="1"/>
</dbReference>
<dbReference type="GO" id="GO:0004197">
    <property type="term" value="F:cysteine-type endopeptidase activity"/>
    <property type="evidence" value="ECO:0007669"/>
    <property type="project" value="UniProtKB-EC"/>
</dbReference>
<dbReference type="InterPro" id="IPR000169">
    <property type="entry name" value="Pept_cys_AS"/>
</dbReference>
<comment type="function">
    <text evidence="8">Has aminopeptidase activity, shortening substrate peptides sequentially by 1 amino acid. Has bleomycin hydrolase activity, which can protect the cell from the toxic effects of bleomycin. Has homocysteine-thiolactonase activity, protecting the cell against homocysteine toxicity.</text>
</comment>
<evidence type="ECO:0000256" key="8">
    <source>
        <dbReference type="PIRNR" id="PIRNR005700"/>
    </source>
</evidence>
<dbReference type="EC" id="3.4.22.40" evidence="8"/>
<feature type="active site" evidence="9">
    <location>
        <position position="115"/>
    </location>
</feature>
<dbReference type="PROSITE" id="PS00139">
    <property type="entry name" value="THIOL_PROTEASE_CYS"/>
    <property type="match status" value="1"/>
</dbReference>
<dbReference type="AlphaFoldDB" id="A0A397J080"/>
<reference evidence="11 12" key="1">
    <citation type="submission" date="2018-08" db="EMBL/GenBank/DDBJ databases">
        <title>Genome and evolution of the arbuscular mycorrhizal fungus Diversispora epigaea (formerly Glomus versiforme) and its bacterial endosymbionts.</title>
        <authorList>
            <person name="Sun X."/>
            <person name="Fei Z."/>
            <person name="Harrison M."/>
        </authorList>
    </citation>
    <scope>NUCLEOTIDE SEQUENCE [LARGE SCALE GENOMIC DNA]</scope>
    <source>
        <strain evidence="11 12">IT104</strain>
    </source>
</reference>
<dbReference type="InterPro" id="IPR038765">
    <property type="entry name" value="Papain-like_cys_pep_sf"/>
</dbReference>
<feature type="active site" evidence="9">
    <location>
        <position position="407"/>
    </location>
</feature>
<feature type="compositionally biased region" description="Basic residues" evidence="10">
    <location>
        <begin position="7"/>
        <end position="17"/>
    </location>
</feature>
<dbReference type="PIRSF" id="PIRSF005700">
    <property type="entry name" value="PepC"/>
    <property type="match status" value="1"/>
</dbReference>
<evidence type="ECO:0000256" key="5">
    <source>
        <dbReference type="ARBA" id="ARBA00022807"/>
    </source>
</evidence>
<name>A0A397J080_9GLOM</name>
<dbReference type="GO" id="GO:0009636">
    <property type="term" value="P:response to toxic substance"/>
    <property type="evidence" value="ECO:0007669"/>
    <property type="project" value="TreeGrafter"/>
</dbReference>
<dbReference type="Gene3D" id="3.90.70.10">
    <property type="entry name" value="Cysteine proteinases"/>
    <property type="match status" value="1"/>
</dbReference>
<evidence type="ECO:0000256" key="9">
    <source>
        <dbReference type="PIRSR" id="PIRSR005700-1"/>
    </source>
</evidence>
<comment type="subunit">
    <text evidence="7">Homohexamer. Binds to nucleic acids. Binds single-stranded DNA and RNA with higher affinity than double-stranded DNA.</text>
</comment>
<keyword evidence="5 8" id="KW-0788">Thiol protease</keyword>
<dbReference type="CDD" id="cd00585">
    <property type="entry name" value="Peptidase_C1B"/>
    <property type="match status" value="1"/>
</dbReference>
<comment type="catalytic activity">
    <reaction evidence="1 8">
        <text>Inactivates bleomycin B2 (a cytotoxic glycometallopeptide) by hydrolysis of a carboxyamide bond of beta-aminoalanine, but also shows general aminopeptidase activity. The specificity varies somewhat with source, but amino acid arylamides of Met, Leu and Ala are preferred.</text>
        <dbReference type="EC" id="3.4.22.40"/>
    </reaction>
</comment>
<dbReference type="GO" id="GO:0070005">
    <property type="term" value="F:cysteine-type aminopeptidase activity"/>
    <property type="evidence" value="ECO:0007669"/>
    <property type="project" value="InterPro"/>
</dbReference>
<comment type="similarity">
    <text evidence="8">Belongs to the peptidase C1 family.</text>
</comment>
<dbReference type="GO" id="GO:0006508">
    <property type="term" value="P:proteolysis"/>
    <property type="evidence" value="ECO:0007669"/>
    <property type="project" value="UniProtKB-KW"/>
</dbReference>
<evidence type="ECO:0000256" key="4">
    <source>
        <dbReference type="ARBA" id="ARBA00022801"/>
    </source>
</evidence>
<dbReference type="PANTHER" id="PTHR10363">
    <property type="entry name" value="BLEOMYCIN HYDROLASE"/>
    <property type="match status" value="1"/>
</dbReference>
<keyword evidence="12" id="KW-1185">Reference proteome</keyword>
<protein>
    <recommendedName>
        <fullName evidence="8">Cysteine proteinase 1, mitochondrial</fullName>
        <ecNumber evidence="8">3.4.22.40</ecNumber>
    </recommendedName>
</protein>
<keyword evidence="2 8" id="KW-0963">Cytoplasm</keyword>
<dbReference type="Pfam" id="PF03051">
    <property type="entry name" value="Peptidase_C1_2"/>
    <property type="match status" value="1"/>
</dbReference>
<dbReference type="GO" id="GO:0005739">
    <property type="term" value="C:mitochondrion"/>
    <property type="evidence" value="ECO:0007669"/>
    <property type="project" value="UniProtKB-SubCell"/>
</dbReference>
<gene>
    <name evidence="11" type="ORF">Glove_158g35</name>
</gene>
<feature type="region of interest" description="Disordered" evidence="10">
    <location>
        <begin position="1"/>
        <end position="25"/>
    </location>
</feature>